<dbReference type="Proteomes" id="UP000228380">
    <property type="component" value="Chromosome 5"/>
</dbReference>
<proteinExistence type="predicted"/>
<evidence type="ECO:0000313" key="3">
    <source>
        <dbReference type="RefSeq" id="XP_038982248.1"/>
    </source>
</evidence>
<dbReference type="Gene3D" id="1.10.472.50">
    <property type="entry name" value="HD-domain/PDEase-like"/>
    <property type="match status" value="1"/>
</dbReference>
<dbReference type="OrthoDB" id="16547at2759"/>
<organism evidence="2 3">
    <name type="scientific">Phoenix dactylifera</name>
    <name type="common">Date palm</name>
    <dbReference type="NCBI Taxonomy" id="42345"/>
    <lineage>
        <taxon>Eukaryota</taxon>
        <taxon>Viridiplantae</taxon>
        <taxon>Streptophyta</taxon>
        <taxon>Embryophyta</taxon>
        <taxon>Tracheophyta</taxon>
        <taxon>Spermatophyta</taxon>
        <taxon>Magnoliopsida</taxon>
        <taxon>Liliopsida</taxon>
        <taxon>Arecaceae</taxon>
        <taxon>Coryphoideae</taxon>
        <taxon>Phoeniceae</taxon>
        <taxon>Phoenix</taxon>
    </lineage>
</organism>
<reference evidence="2" key="1">
    <citation type="journal article" date="2019" name="Nat. Commun.">
        <title>Genome-wide association mapping of date palm fruit traits.</title>
        <authorList>
            <person name="Hazzouri K.M."/>
            <person name="Gros-Balthazard M."/>
            <person name="Flowers J.M."/>
            <person name="Copetti D."/>
            <person name="Lemansour A."/>
            <person name="Lebrun M."/>
            <person name="Masmoudi K."/>
            <person name="Ferrand S."/>
            <person name="Dhar M.I."/>
            <person name="Fresquez Z.A."/>
            <person name="Rosas U."/>
            <person name="Zhang J."/>
            <person name="Talag J."/>
            <person name="Lee S."/>
            <person name="Kudrna D."/>
            <person name="Powell R.F."/>
            <person name="Leitch I.J."/>
            <person name="Krueger R.R."/>
            <person name="Wing R.A."/>
            <person name="Amiri K.M.A."/>
            <person name="Purugganan M.D."/>
        </authorList>
    </citation>
    <scope>NUCLEOTIDE SEQUENCE [LARGE SCALE GENOMIC DNA]</scope>
    <source>
        <strain evidence="2">cv. Khalas</strain>
    </source>
</reference>
<sequence>METLTQSEKYSLLVFCLLGALLVSQRGLSPMRWRRERQRGKEMEAATPEVVRKAERLVVSTMGGRDASHDAAHAFFVHDLALSLAEEKGLDSFPQSLEIARHCLMLHIWWKYGPILHDLSYCHDRVYQSKHIWRKMKSRLQLIISMRNFSN</sequence>
<keyword evidence="1" id="KW-0812">Transmembrane</keyword>
<feature type="transmembrane region" description="Helical" evidence="1">
    <location>
        <begin position="12"/>
        <end position="29"/>
    </location>
</feature>
<name>A0A8B9AE75_PHODC</name>
<evidence type="ECO:0000313" key="2">
    <source>
        <dbReference type="Proteomes" id="UP000228380"/>
    </source>
</evidence>
<accession>A0A8B9AE75</accession>
<evidence type="ECO:0000256" key="1">
    <source>
        <dbReference type="SAM" id="Phobius"/>
    </source>
</evidence>
<dbReference type="KEGG" id="pda:120110766"/>
<dbReference type="RefSeq" id="XP_038982248.1">
    <property type="nucleotide sequence ID" value="XM_039126320.1"/>
</dbReference>
<keyword evidence="1" id="KW-0472">Membrane</keyword>
<dbReference type="AlphaFoldDB" id="A0A8B9AE75"/>
<protein>
    <submittedName>
        <fullName evidence="3">Uncharacterized protein LOC120110766</fullName>
    </submittedName>
</protein>
<keyword evidence="2" id="KW-1185">Reference proteome</keyword>
<reference evidence="3" key="2">
    <citation type="submission" date="2025-08" db="UniProtKB">
        <authorList>
            <consortium name="RefSeq"/>
        </authorList>
    </citation>
    <scope>IDENTIFICATION</scope>
    <source>
        <tissue evidence="3">Young leaves</tissue>
    </source>
</reference>
<keyword evidence="1" id="KW-1133">Transmembrane helix</keyword>
<gene>
    <name evidence="3" type="primary">LOC120110766</name>
</gene>
<dbReference type="SUPFAM" id="SSF109604">
    <property type="entry name" value="HD-domain/PDEase-like"/>
    <property type="match status" value="1"/>
</dbReference>
<dbReference type="GeneID" id="120110766"/>